<evidence type="ECO:0000313" key="2">
    <source>
        <dbReference type="Proteomes" id="UP001139369"/>
    </source>
</evidence>
<comment type="caution">
    <text evidence="1">The sequence shown here is derived from an EMBL/GenBank/DDBJ whole genome shotgun (WGS) entry which is preliminary data.</text>
</comment>
<sequence>MAKQKGFIKLQGSLGGLTFYESSGQSIVKTTGGVDKSRITNDPTYKRTRENMSEFGASATVGKALRQGFGTIIKNIKDSTVTGRLTGVMKRINNMGSGVRGQREFDILTNKEILEGFEFNSKTPLNTVFYPEYTAPTLDANRSIATWVIPDFNTSNFLRAPEGATHFKLILASTVLSNYHYVSGLKKYEAVEPTDNKVNGINLSNAIPIEAMVGADTTLTVDLGFAAVLPNTVAVVMATGILFYQEINSELYELSSANAMRISAVG</sequence>
<accession>A0A9X1VLW0</accession>
<evidence type="ECO:0000313" key="1">
    <source>
        <dbReference type="EMBL" id="MCI2228512.1"/>
    </source>
</evidence>
<protein>
    <submittedName>
        <fullName evidence="1">Uncharacterized protein</fullName>
    </submittedName>
</protein>
<name>A0A9X1VLW0_9FLAO</name>
<proteinExistence type="predicted"/>
<reference evidence="1" key="1">
    <citation type="submission" date="2022-02" db="EMBL/GenBank/DDBJ databases">
        <title>Polaribacter sp. MSW13, isolated from seawater.</title>
        <authorList>
            <person name="Kristyanto S."/>
            <person name="Jung J."/>
            <person name="Jeon C.O."/>
        </authorList>
    </citation>
    <scope>NUCLEOTIDE SEQUENCE</scope>
    <source>
        <strain evidence="1">MSW13</strain>
    </source>
</reference>
<organism evidence="1 2">
    <name type="scientific">Polaribacter marinus</name>
    <dbReference type="NCBI Taxonomy" id="2916838"/>
    <lineage>
        <taxon>Bacteria</taxon>
        <taxon>Pseudomonadati</taxon>
        <taxon>Bacteroidota</taxon>
        <taxon>Flavobacteriia</taxon>
        <taxon>Flavobacteriales</taxon>
        <taxon>Flavobacteriaceae</taxon>
    </lineage>
</organism>
<dbReference type="EMBL" id="JAKQYM010000002">
    <property type="protein sequence ID" value="MCI2228512.1"/>
    <property type="molecule type" value="Genomic_DNA"/>
</dbReference>
<dbReference type="Proteomes" id="UP001139369">
    <property type="component" value="Unassembled WGS sequence"/>
</dbReference>
<dbReference type="AlphaFoldDB" id="A0A9X1VLW0"/>
<gene>
    <name evidence="1" type="ORF">MC378_04985</name>
</gene>
<dbReference type="RefSeq" id="WP_242177622.1">
    <property type="nucleotide sequence ID" value="NZ_JAKQYM010000002.1"/>
</dbReference>
<keyword evidence="2" id="KW-1185">Reference proteome</keyword>